<proteinExistence type="predicted"/>
<organism evidence="1 2">
    <name type="scientific">Janibacter limosus</name>
    <dbReference type="NCBI Taxonomy" id="53458"/>
    <lineage>
        <taxon>Bacteria</taxon>
        <taxon>Bacillati</taxon>
        <taxon>Actinomycetota</taxon>
        <taxon>Actinomycetes</taxon>
        <taxon>Micrococcales</taxon>
        <taxon>Intrasporangiaceae</taxon>
        <taxon>Janibacter</taxon>
    </lineage>
</organism>
<accession>A0AC61U8A8</accession>
<evidence type="ECO:0000313" key="2">
    <source>
        <dbReference type="Proteomes" id="UP001059663"/>
    </source>
</evidence>
<gene>
    <name evidence="1" type="ORF">LP422_10505</name>
</gene>
<protein>
    <submittedName>
        <fullName evidence="1">Transcriptional regulator</fullName>
    </submittedName>
</protein>
<dbReference type="Proteomes" id="UP001059663">
    <property type="component" value="Chromosome"/>
</dbReference>
<dbReference type="EMBL" id="CP087977">
    <property type="protein sequence ID" value="UUZ46184.1"/>
    <property type="molecule type" value="Genomic_DNA"/>
</dbReference>
<sequence>MAVGIVRHRRSCGVVGRDLTIQADTGDMSHHSGPDLLVPHTLRVLGHASTGQVSSLRSLPAEVVEEALEDARALGQVGRSAFGGSTTWHLTELGRAKGESALAVELDEVGGRAVVEEAHAAFLPLNRRIGTVMTQWQLRPTATDPLAPNDHRDAAHDDAVIRRLGGLVEDLRPVLDRLTGVLQRFDLHQPRLDRALHKAERGSNSRVDSPDVPSLNICWIQLHEDLLATLGIERGKRRPDRLSPRSGRASGGRGPVCLLPPSVTHGTNLIHLMSHGRSKQTDPCAPRTTPVDDT</sequence>
<evidence type="ECO:0000313" key="1">
    <source>
        <dbReference type="EMBL" id="UUZ46184.1"/>
    </source>
</evidence>
<reference evidence="1" key="1">
    <citation type="submission" date="2021-11" db="EMBL/GenBank/DDBJ databases">
        <title>Study of the species diversity of bacterial strains isolated from a unique natural object - Shulgan-Tash cave (Bashkiria).</title>
        <authorList>
            <person name="Sazanova A.L."/>
            <person name="Chirak E.R."/>
            <person name="Safronova V.I."/>
        </authorList>
    </citation>
    <scope>NUCLEOTIDE SEQUENCE</scope>
    <source>
        <strain evidence="1">P1</strain>
    </source>
</reference>
<name>A0AC61U8A8_9MICO</name>